<dbReference type="VEuPathDB" id="FungiDB:PDIP_65270"/>
<sequence>MNTGQQQARSVKPVIFHSHPAPEGEKRALATEAFQPVIETLERMEQEDPKLATQAARLVGLYRRLWESCISKHHAGQILPADNNELRITNTQMFREIEYLKQQQNNQIARLTLFEEALGKVREGIVGVLKDWDGSSEEATSVSWEGAPLGGGLLEEAWQVLTAWVTGPTAQSNRNGIEAILNEALDWERRGGATCEVEKTAITHFAPKAGKVDQEPFIIKGQTVEPKGYVKILGIIMDTRLKYKKHIARAASKGLEEAMELRRLCGLSPAPARQLFTATMAPAVEYASNFWMHAFKNKIIGPINRVQRVGAQGIVGIFLTVATSVAEAEAHIATVQRRLWRRAAKMWTDMHTLPVTNPLRRSTAQINKFRGYQLSRLYQVADALKSIEMESLETINPFTLAPWEERVQGDGQDLPETQTEASGVMRIAVSSSARNKTVAFGVAVEKRPLGTENRG</sequence>
<gene>
    <name evidence="1" type="ORF">PDIP_65270</name>
</gene>
<evidence type="ECO:0000313" key="2">
    <source>
        <dbReference type="Proteomes" id="UP000009886"/>
    </source>
</evidence>
<accession>K9FIA0</accession>
<evidence type="ECO:0008006" key="3">
    <source>
        <dbReference type="Google" id="ProtNLM"/>
    </source>
</evidence>
<protein>
    <recommendedName>
        <fullName evidence="3">Reverse transcriptase</fullName>
    </recommendedName>
</protein>
<comment type="caution">
    <text evidence="1">The sequence shown here is derived from an EMBL/GenBank/DDBJ whole genome shotgun (WGS) entry which is preliminary data.</text>
</comment>
<dbReference type="HOGENOM" id="CLU_601437_0_0_1"/>
<evidence type="ECO:0000313" key="1">
    <source>
        <dbReference type="EMBL" id="EKV09265.1"/>
    </source>
</evidence>
<dbReference type="Proteomes" id="UP000009886">
    <property type="component" value="Unassembled WGS sequence"/>
</dbReference>
<dbReference type="OrthoDB" id="3261222at2759"/>
<organism evidence="1 2">
    <name type="scientific">Penicillium digitatum (strain Pd1 / CECT 20795)</name>
    <name type="common">Green mold</name>
    <dbReference type="NCBI Taxonomy" id="1170230"/>
    <lineage>
        <taxon>Eukaryota</taxon>
        <taxon>Fungi</taxon>
        <taxon>Dikarya</taxon>
        <taxon>Ascomycota</taxon>
        <taxon>Pezizomycotina</taxon>
        <taxon>Eurotiomycetes</taxon>
        <taxon>Eurotiomycetidae</taxon>
        <taxon>Eurotiales</taxon>
        <taxon>Aspergillaceae</taxon>
        <taxon>Penicillium</taxon>
    </lineage>
</organism>
<proteinExistence type="predicted"/>
<dbReference type="GeneID" id="26234843"/>
<dbReference type="EMBL" id="AKCU01000429">
    <property type="protein sequence ID" value="EKV09265.1"/>
    <property type="molecule type" value="Genomic_DNA"/>
</dbReference>
<dbReference type="KEGG" id="pdp:PDIP_65270"/>
<reference evidence="2" key="1">
    <citation type="journal article" date="2012" name="BMC Genomics">
        <title>Genome sequence of the necrotrophic fungus Penicillium digitatum, the main postharvest pathogen of citrus.</title>
        <authorList>
            <person name="Marcet-Houben M."/>
            <person name="Ballester A.-R."/>
            <person name="de la Fuente B."/>
            <person name="Harries E."/>
            <person name="Marcos J.F."/>
            <person name="Gonzalez-Candelas L."/>
            <person name="Gabaldon T."/>
        </authorList>
    </citation>
    <scope>NUCLEOTIDE SEQUENCE [LARGE SCALE GENOMIC DNA]</scope>
    <source>
        <strain evidence="2">Pd1 / CECT 20795</strain>
    </source>
</reference>
<dbReference type="AlphaFoldDB" id="K9FIA0"/>
<dbReference type="RefSeq" id="XP_014533753.2">
    <property type="nucleotide sequence ID" value="XM_014678267.2"/>
</dbReference>
<name>K9FIA0_PEND1</name>